<comment type="subcellular location">
    <subcellularLocation>
        <location evidence="1">Membrane</location>
        <topology evidence="1">Multi-pass membrane protein</topology>
    </subcellularLocation>
</comment>
<evidence type="ECO:0000313" key="8">
    <source>
        <dbReference type="Proteomes" id="UP001141552"/>
    </source>
</evidence>
<dbReference type="GO" id="GO:0016020">
    <property type="term" value="C:membrane"/>
    <property type="evidence" value="ECO:0007669"/>
    <property type="project" value="UniProtKB-SubCell"/>
</dbReference>
<accession>A0A9Q0FCS9</accession>
<dbReference type="EMBL" id="JAKUCV010006292">
    <property type="protein sequence ID" value="KAJ4827976.1"/>
    <property type="molecule type" value="Genomic_DNA"/>
</dbReference>
<name>A0A9Q0FCS9_9ROSI</name>
<gene>
    <name evidence="7" type="ORF">Tsubulata_009509</name>
</gene>
<evidence type="ECO:0000256" key="5">
    <source>
        <dbReference type="ARBA" id="ARBA00023136"/>
    </source>
</evidence>
<evidence type="ECO:0000313" key="7">
    <source>
        <dbReference type="EMBL" id="KAJ4827976.1"/>
    </source>
</evidence>
<feature type="transmembrane region" description="Helical" evidence="6">
    <location>
        <begin position="171"/>
        <end position="189"/>
    </location>
</feature>
<dbReference type="AlphaFoldDB" id="A0A9Q0FCS9"/>
<dbReference type="Proteomes" id="UP001141552">
    <property type="component" value="Unassembled WGS sequence"/>
</dbReference>
<keyword evidence="5 6" id="KW-0472">Membrane</keyword>
<evidence type="ECO:0000256" key="4">
    <source>
        <dbReference type="ARBA" id="ARBA00022989"/>
    </source>
</evidence>
<dbReference type="PANTHER" id="PTHR47830">
    <property type="entry name" value="OS11G0534100 PROTEIN"/>
    <property type="match status" value="1"/>
</dbReference>
<feature type="transmembrane region" description="Helical" evidence="6">
    <location>
        <begin position="53"/>
        <end position="74"/>
    </location>
</feature>
<evidence type="ECO:0000256" key="1">
    <source>
        <dbReference type="ARBA" id="ARBA00004141"/>
    </source>
</evidence>
<comment type="similarity">
    <text evidence="2">Belongs to the TMEM45 family.</text>
</comment>
<reference evidence="7" key="2">
    <citation type="journal article" date="2023" name="Plants (Basel)">
        <title>Annotation of the Turnera subulata (Passifloraceae) Draft Genome Reveals the S-Locus Evolved after the Divergence of Turneroideae from Passifloroideae in a Stepwise Manner.</title>
        <authorList>
            <person name="Henning P.M."/>
            <person name="Roalson E.H."/>
            <person name="Mir W."/>
            <person name="McCubbin A.G."/>
            <person name="Shore J.S."/>
        </authorList>
    </citation>
    <scope>NUCLEOTIDE SEQUENCE</scope>
    <source>
        <strain evidence="7">F60SS</strain>
    </source>
</reference>
<feature type="transmembrane region" description="Helical" evidence="6">
    <location>
        <begin position="111"/>
        <end position="129"/>
    </location>
</feature>
<sequence length="292" mass="32458">MASYGIATHLTATVFLLPIGLRRLFCSSSLYLKNPSLFRSKIWYLSDPRWKNLDLYFLAVALPLASLTQILIFLSFSSHPTYRFSFLHQSLVLSLYWVLAILFLLRDCLNVLAIADNFLFMFAGIVFFLEDMAIGKGVSGLIGGVVYGLCGDLTVVCGCCCLYLAVKPRAFFAEFFLSCGLVLKGTWFLQAGLSLYMDAFSFKGCKKLVVTPQGNENVELRCDLEEDGLRGAALANLLFVGHAIGAFLLCMGIFWLLSSNRNWRHSETHGPLLAGLESETALMRALPELELE</sequence>
<evidence type="ECO:0000256" key="6">
    <source>
        <dbReference type="SAM" id="Phobius"/>
    </source>
</evidence>
<organism evidence="7 8">
    <name type="scientific">Turnera subulata</name>
    <dbReference type="NCBI Taxonomy" id="218843"/>
    <lineage>
        <taxon>Eukaryota</taxon>
        <taxon>Viridiplantae</taxon>
        <taxon>Streptophyta</taxon>
        <taxon>Embryophyta</taxon>
        <taxon>Tracheophyta</taxon>
        <taxon>Spermatophyta</taxon>
        <taxon>Magnoliopsida</taxon>
        <taxon>eudicotyledons</taxon>
        <taxon>Gunneridae</taxon>
        <taxon>Pentapetalae</taxon>
        <taxon>rosids</taxon>
        <taxon>fabids</taxon>
        <taxon>Malpighiales</taxon>
        <taxon>Passifloraceae</taxon>
        <taxon>Turnera</taxon>
    </lineage>
</organism>
<dbReference type="InterPro" id="IPR006904">
    <property type="entry name" value="DUF716"/>
</dbReference>
<protein>
    <submittedName>
        <fullName evidence="7">Uncharacterized protein</fullName>
    </submittedName>
</protein>
<evidence type="ECO:0000256" key="2">
    <source>
        <dbReference type="ARBA" id="ARBA00006948"/>
    </source>
</evidence>
<proteinExistence type="inferred from homology"/>
<dbReference type="OrthoDB" id="1842378at2759"/>
<feature type="transmembrane region" description="Helical" evidence="6">
    <location>
        <begin position="6"/>
        <end position="32"/>
    </location>
</feature>
<feature type="transmembrane region" description="Helical" evidence="6">
    <location>
        <begin position="86"/>
        <end position="104"/>
    </location>
</feature>
<keyword evidence="4 6" id="KW-1133">Transmembrane helix</keyword>
<feature type="transmembrane region" description="Helical" evidence="6">
    <location>
        <begin position="233"/>
        <end position="257"/>
    </location>
</feature>
<dbReference type="Pfam" id="PF04819">
    <property type="entry name" value="DUF716"/>
    <property type="match status" value="1"/>
</dbReference>
<comment type="caution">
    <text evidence="7">The sequence shown here is derived from an EMBL/GenBank/DDBJ whole genome shotgun (WGS) entry which is preliminary data.</text>
</comment>
<dbReference type="PANTHER" id="PTHR47830:SF2">
    <property type="entry name" value="PROTEIN, PUTATIVE-RELATED"/>
    <property type="match status" value="1"/>
</dbReference>
<keyword evidence="3 6" id="KW-0812">Transmembrane</keyword>
<keyword evidence="8" id="KW-1185">Reference proteome</keyword>
<evidence type="ECO:0000256" key="3">
    <source>
        <dbReference type="ARBA" id="ARBA00022692"/>
    </source>
</evidence>
<feature type="transmembrane region" description="Helical" evidence="6">
    <location>
        <begin position="141"/>
        <end position="164"/>
    </location>
</feature>
<reference evidence="7" key="1">
    <citation type="submission" date="2022-02" db="EMBL/GenBank/DDBJ databases">
        <authorList>
            <person name="Henning P.M."/>
            <person name="McCubbin A.G."/>
            <person name="Shore J.S."/>
        </authorList>
    </citation>
    <scope>NUCLEOTIDE SEQUENCE</scope>
    <source>
        <strain evidence="7">F60SS</strain>
        <tissue evidence="7">Leaves</tissue>
    </source>
</reference>